<dbReference type="InterPro" id="IPR036390">
    <property type="entry name" value="WH_DNA-bd_sf"/>
</dbReference>
<keyword evidence="2" id="KW-0805">Transcription regulation</keyword>
<dbReference type="Gene3D" id="3.40.190.10">
    <property type="entry name" value="Periplasmic binding protein-like II"/>
    <property type="match status" value="2"/>
</dbReference>
<dbReference type="Proteomes" id="UP001500804">
    <property type="component" value="Unassembled WGS sequence"/>
</dbReference>
<protein>
    <recommendedName>
        <fullName evidence="5">HTH lysR-type domain-containing protein</fullName>
    </recommendedName>
</protein>
<dbReference type="EMBL" id="BAABJO010000045">
    <property type="protein sequence ID" value="GAA5139749.1"/>
    <property type="molecule type" value="Genomic_DNA"/>
</dbReference>
<evidence type="ECO:0000259" key="5">
    <source>
        <dbReference type="PROSITE" id="PS50931"/>
    </source>
</evidence>
<dbReference type="PRINTS" id="PR00039">
    <property type="entry name" value="HTHLYSR"/>
</dbReference>
<dbReference type="PANTHER" id="PTHR30346:SF28">
    <property type="entry name" value="HTH-TYPE TRANSCRIPTIONAL REGULATOR CYNR"/>
    <property type="match status" value="1"/>
</dbReference>
<dbReference type="Gene3D" id="1.10.10.10">
    <property type="entry name" value="Winged helix-like DNA-binding domain superfamily/Winged helix DNA-binding domain"/>
    <property type="match status" value="1"/>
</dbReference>
<dbReference type="Pfam" id="PF00126">
    <property type="entry name" value="HTH_1"/>
    <property type="match status" value="1"/>
</dbReference>
<name>A0ABP9P2S0_9PSEU</name>
<dbReference type="CDD" id="cd05466">
    <property type="entry name" value="PBP2_LTTR_substrate"/>
    <property type="match status" value="1"/>
</dbReference>
<reference evidence="7" key="1">
    <citation type="journal article" date="2019" name="Int. J. Syst. Evol. Microbiol.">
        <title>The Global Catalogue of Microorganisms (GCM) 10K type strain sequencing project: providing services to taxonomists for standard genome sequencing and annotation.</title>
        <authorList>
            <consortium name="The Broad Institute Genomics Platform"/>
            <consortium name="The Broad Institute Genome Sequencing Center for Infectious Disease"/>
            <person name="Wu L."/>
            <person name="Ma J."/>
        </authorList>
    </citation>
    <scope>NUCLEOTIDE SEQUENCE [LARGE SCALE GENOMIC DNA]</scope>
    <source>
        <strain evidence="7">JCM 18302</strain>
    </source>
</reference>
<dbReference type="RefSeq" id="WP_345612235.1">
    <property type="nucleotide sequence ID" value="NZ_BAABJO010000045.1"/>
</dbReference>
<comment type="caution">
    <text evidence="6">The sequence shown here is derived from an EMBL/GenBank/DDBJ whole genome shotgun (WGS) entry which is preliminary data.</text>
</comment>
<dbReference type="InterPro" id="IPR036388">
    <property type="entry name" value="WH-like_DNA-bd_sf"/>
</dbReference>
<evidence type="ECO:0000256" key="1">
    <source>
        <dbReference type="ARBA" id="ARBA00009437"/>
    </source>
</evidence>
<dbReference type="PROSITE" id="PS50931">
    <property type="entry name" value="HTH_LYSR"/>
    <property type="match status" value="1"/>
</dbReference>
<organism evidence="6 7">
    <name type="scientific">Pseudonocardia adelaidensis</name>
    <dbReference type="NCBI Taxonomy" id="648754"/>
    <lineage>
        <taxon>Bacteria</taxon>
        <taxon>Bacillati</taxon>
        <taxon>Actinomycetota</taxon>
        <taxon>Actinomycetes</taxon>
        <taxon>Pseudonocardiales</taxon>
        <taxon>Pseudonocardiaceae</taxon>
        <taxon>Pseudonocardia</taxon>
    </lineage>
</organism>
<dbReference type="SUPFAM" id="SSF53850">
    <property type="entry name" value="Periplasmic binding protein-like II"/>
    <property type="match status" value="1"/>
</dbReference>
<dbReference type="SUPFAM" id="SSF46785">
    <property type="entry name" value="Winged helix' DNA-binding domain"/>
    <property type="match status" value="1"/>
</dbReference>
<gene>
    <name evidence="6" type="ORF">GCM10023320_76280</name>
</gene>
<dbReference type="PANTHER" id="PTHR30346">
    <property type="entry name" value="TRANSCRIPTIONAL DUAL REGULATOR HCAR-RELATED"/>
    <property type="match status" value="1"/>
</dbReference>
<dbReference type="Pfam" id="PF03466">
    <property type="entry name" value="LysR_substrate"/>
    <property type="match status" value="1"/>
</dbReference>
<sequence>MDVRRLQLAWLASFLAVAEDGSMTAAAVSLHLSQPRISAHIAALEAAVGAPLFERGARGVTLTPLGLRLLPRARKVFDELQAAADDLDAARDRLQGRLRIGSYPGASAVLIAPLLARYRARHPWVEVDLLEGDVAKLDRAVLREQVDFAVRPAGPTGDPPPSSSPLCQEKIVAIVPARTALDPDAVADLGFVAGQTVIVSGDPQGGWSDYADRLAEMGVRPGRVITATMPTTVTAFVRARLGFGLLGAFAARAVGGPDTATLELPTPPWRREVRIVPAAGADSLPSQAFIQLLRRHGPGLTEGLASW</sequence>
<evidence type="ECO:0000313" key="7">
    <source>
        <dbReference type="Proteomes" id="UP001500804"/>
    </source>
</evidence>
<dbReference type="InterPro" id="IPR005119">
    <property type="entry name" value="LysR_subst-bd"/>
</dbReference>
<comment type="similarity">
    <text evidence="1">Belongs to the LysR transcriptional regulatory family.</text>
</comment>
<accession>A0ABP9P2S0</accession>
<proteinExistence type="inferred from homology"/>
<evidence type="ECO:0000313" key="6">
    <source>
        <dbReference type="EMBL" id="GAA5139749.1"/>
    </source>
</evidence>
<evidence type="ECO:0000256" key="4">
    <source>
        <dbReference type="ARBA" id="ARBA00023163"/>
    </source>
</evidence>
<keyword evidence="7" id="KW-1185">Reference proteome</keyword>
<evidence type="ECO:0000256" key="2">
    <source>
        <dbReference type="ARBA" id="ARBA00023015"/>
    </source>
</evidence>
<dbReference type="InterPro" id="IPR000847">
    <property type="entry name" value="LysR_HTH_N"/>
</dbReference>
<feature type="domain" description="HTH lysR-type" evidence="5">
    <location>
        <begin position="6"/>
        <end position="63"/>
    </location>
</feature>
<keyword evidence="4" id="KW-0804">Transcription</keyword>
<evidence type="ECO:0000256" key="3">
    <source>
        <dbReference type="ARBA" id="ARBA00023125"/>
    </source>
</evidence>
<keyword evidence="3" id="KW-0238">DNA-binding</keyword>